<dbReference type="OrthoDB" id="6272649at2759"/>
<dbReference type="EMBL" id="CAJFCJ010000024">
    <property type="protein sequence ID" value="CAD5124989.1"/>
    <property type="molecule type" value="Genomic_DNA"/>
</dbReference>
<feature type="transmembrane region" description="Helical" evidence="6">
    <location>
        <begin position="169"/>
        <end position="190"/>
    </location>
</feature>
<comment type="caution">
    <text evidence="7">The sequence shown here is derived from an EMBL/GenBank/DDBJ whole genome shotgun (WGS) entry which is preliminary data.</text>
</comment>
<keyword evidence="5 6" id="KW-0472">Membrane</keyword>
<dbReference type="Proteomes" id="UP000549394">
    <property type="component" value="Unassembled WGS sequence"/>
</dbReference>
<feature type="transmembrane region" description="Helical" evidence="6">
    <location>
        <begin position="113"/>
        <end position="139"/>
    </location>
</feature>
<accession>A0A7I8WA43</accession>
<dbReference type="GO" id="GO:0016020">
    <property type="term" value="C:membrane"/>
    <property type="evidence" value="ECO:0007669"/>
    <property type="project" value="UniProtKB-SubCell"/>
</dbReference>
<dbReference type="Pfam" id="PF04103">
    <property type="entry name" value="CD20"/>
    <property type="match status" value="1"/>
</dbReference>
<evidence type="ECO:0000313" key="7">
    <source>
        <dbReference type="EMBL" id="CAD5124989.1"/>
    </source>
</evidence>
<keyword evidence="3 6" id="KW-0812">Transmembrane</keyword>
<dbReference type="PANTHER" id="PTHR23320:SF165">
    <property type="entry name" value="MARVEL DOMAIN-CONTAINING PROTEIN"/>
    <property type="match status" value="1"/>
</dbReference>
<protein>
    <submittedName>
        <fullName evidence="7">DgyrCDS13232</fullName>
    </submittedName>
</protein>
<feature type="transmembrane region" description="Helical" evidence="6">
    <location>
        <begin position="81"/>
        <end position="101"/>
    </location>
</feature>
<evidence type="ECO:0000256" key="4">
    <source>
        <dbReference type="ARBA" id="ARBA00022989"/>
    </source>
</evidence>
<evidence type="ECO:0000256" key="3">
    <source>
        <dbReference type="ARBA" id="ARBA00022692"/>
    </source>
</evidence>
<name>A0A7I8WA43_9ANNE</name>
<dbReference type="AlphaFoldDB" id="A0A7I8WA43"/>
<evidence type="ECO:0000256" key="1">
    <source>
        <dbReference type="ARBA" id="ARBA00004141"/>
    </source>
</evidence>
<dbReference type="InterPro" id="IPR007237">
    <property type="entry name" value="CD20-like"/>
</dbReference>
<comment type="similarity">
    <text evidence="2">Belongs to the MS4A family.</text>
</comment>
<comment type="subcellular location">
    <subcellularLocation>
        <location evidence="1">Membrane</location>
        <topology evidence="1">Multi-pass membrane protein</topology>
    </subcellularLocation>
</comment>
<gene>
    <name evidence="7" type="ORF">DGYR_LOCUS12445</name>
</gene>
<dbReference type="PANTHER" id="PTHR23320">
    <property type="entry name" value="MEMBRANE-SPANNING 4-DOMAINS SUBFAMILY A MS4A -RELATED"/>
    <property type="match status" value="1"/>
</dbReference>
<evidence type="ECO:0000256" key="5">
    <source>
        <dbReference type="ARBA" id="ARBA00023136"/>
    </source>
</evidence>
<sequence length="225" mass="25029">MDYQNIQYRSPNQSNRIILPPNQIDNSVITHYNSSASKLVGLLQLSFALLAIFANTVIIAVLNNRSPTDDNNYEMWGFPAFVGSAYWCGIIFMTCAFIGLLSSRNKQKTLVIAYLIMSIISAAFSTVVVSMGIIGLSVVGPDSMDRETRHITNSTRTYDYFSKNENYDIVMAMYSIMLLSAIIEGILGIISSSFCCSAICCRNNIRISGDIIYNYVQQLQSDSRA</sequence>
<evidence type="ECO:0000256" key="6">
    <source>
        <dbReference type="SAM" id="Phobius"/>
    </source>
</evidence>
<feature type="transmembrane region" description="Helical" evidence="6">
    <location>
        <begin position="39"/>
        <end position="61"/>
    </location>
</feature>
<proteinExistence type="inferred from homology"/>
<keyword evidence="8" id="KW-1185">Reference proteome</keyword>
<evidence type="ECO:0000313" key="8">
    <source>
        <dbReference type="Proteomes" id="UP000549394"/>
    </source>
</evidence>
<organism evidence="7 8">
    <name type="scientific">Dimorphilus gyrociliatus</name>
    <dbReference type="NCBI Taxonomy" id="2664684"/>
    <lineage>
        <taxon>Eukaryota</taxon>
        <taxon>Metazoa</taxon>
        <taxon>Spiralia</taxon>
        <taxon>Lophotrochozoa</taxon>
        <taxon>Annelida</taxon>
        <taxon>Polychaeta</taxon>
        <taxon>Polychaeta incertae sedis</taxon>
        <taxon>Dinophilidae</taxon>
        <taxon>Dimorphilus</taxon>
    </lineage>
</organism>
<reference evidence="7 8" key="1">
    <citation type="submission" date="2020-08" db="EMBL/GenBank/DDBJ databases">
        <authorList>
            <person name="Hejnol A."/>
        </authorList>
    </citation>
    <scope>NUCLEOTIDE SEQUENCE [LARGE SCALE GENOMIC DNA]</scope>
</reference>
<keyword evidence="4 6" id="KW-1133">Transmembrane helix</keyword>
<dbReference type="InterPro" id="IPR030417">
    <property type="entry name" value="MS4A"/>
</dbReference>
<evidence type="ECO:0000256" key="2">
    <source>
        <dbReference type="ARBA" id="ARBA00009565"/>
    </source>
</evidence>